<sequence length="294" mass="33315">MENISFKNVDLNIINQIIAYYTKYEVPQRDQNKKNVFQKDGITITIYQTNTVLWQGPKAIKAAAYFFPINARNSPPQNQPIAYNTPNIIGNDEVGVGDLFGPLVVCATSFSSASVKALSALPIKDSKKLRDNVILTLAPQIKALVSYSIVIINNETYNALFNKYNNSHIIKAQGHNQALINLITKLNQRQTIYIDQFVNPKKYFEYLQDQKQVIKENVNFLTHGEEQILAIACSAILARATFLTEIKKLESKFNIALPLGASATTKQLGKKYKKIFPPEQYRQFIKDHFNVEPK</sequence>
<dbReference type="InterPro" id="IPR024567">
    <property type="entry name" value="RNase_HII/HIII_dom"/>
</dbReference>
<dbReference type="PROSITE" id="PS51975">
    <property type="entry name" value="RNASE_H_2"/>
    <property type="match status" value="1"/>
</dbReference>
<dbReference type="SUPFAM" id="SSF53098">
    <property type="entry name" value="Ribonuclease H-like"/>
    <property type="match status" value="1"/>
</dbReference>
<comment type="cofactor">
    <cofactor evidence="2">
        <name>Mg(2+)</name>
        <dbReference type="ChEBI" id="CHEBI:18420"/>
    </cofactor>
</comment>
<dbReference type="PIRSF" id="PIRSF037748">
    <property type="entry name" value="RnhC"/>
    <property type="match status" value="1"/>
</dbReference>
<evidence type="ECO:0000313" key="16">
    <source>
        <dbReference type="Proteomes" id="UP000013964"/>
    </source>
</evidence>
<dbReference type="eggNOG" id="COG1039">
    <property type="taxonomic scope" value="Bacteria"/>
</dbReference>
<keyword evidence="8 12" id="KW-0479">Metal-binding</keyword>
<dbReference type="GO" id="GO:0046872">
    <property type="term" value="F:metal ion binding"/>
    <property type="evidence" value="ECO:0007669"/>
    <property type="project" value="UniProtKB-KW"/>
</dbReference>
<evidence type="ECO:0000256" key="5">
    <source>
        <dbReference type="ARBA" id="ARBA00008378"/>
    </source>
</evidence>
<dbReference type="STRING" id="1276227.SCHRY_v1c06430"/>
<dbReference type="InterPro" id="IPR012337">
    <property type="entry name" value="RNaseH-like_sf"/>
</dbReference>
<keyword evidence="16" id="KW-1185">Reference proteome</keyword>
<feature type="binding site" evidence="12">
    <location>
        <position position="93"/>
    </location>
    <ligand>
        <name>a divalent metal cation</name>
        <dbReference type="ChEBI" id="CHEBI:60240"/>
    </ligand>
</feature>
<evidence type="ECO:0000256" key="1">
    <source>
        <dbReference type="ARBA" id="ARBA00000077"/>
    </source>
</evidence>
<dbReference type="InterPro" id="IPR004641">
    <property type="entry name" value="RNase_HIII"/>
</dbReference>
<dbReference type="Pfam" id="PF11858">
    <property type="entry name" value="DUF3378"/>
    <property type="match status" value="1"/>
</dbReference>
<evidence type="ECO:0000259" key="14">
    <source>
        <dbReference type="PROSITE" id="PS51975"/>
    </source>
</evidence>
<dbReference type="PANTHER" id="PTHR10954:SF23">
    <property type="entry name" value="RIBONUCLEASE"/>
    <property type="match status" value="1"/>
</dbReference>
<evidence type="ECO:0000256" key="11">
    <source>
        <dbReference type="ARBA" id="ARBA00022842"/>
    </source>
</evidence>
<keyword evidence="6" id="KW-0963">Cytoplasm</keyword>
<feature type="binding site" evidence="12">
    <location>
        <position position="92"/>
    </location>
    <ligand>
        <name>a divalent metal cation</name>
        <dbReference type="ChEBI" id="CHEBI:60240"/>
    </ligand>
</feature>
<dbReference type="InterPro" id="IPR001352">
    <property type="entry name" value="RNase_HII/HIII"/>
</dbReference>
<dbReference type="CDD" id="cd06590">
    <property type="entry name" value="RNase_HII_bacteria_HIII_like"/>
    <property type="match status" value="1"/>
</dbReference>
<dbReference type="GO" id="GO:0043137">
    <property type="term" value="P:DNA replication, removal of RNA primer"/>
    <property type="evidence" value="ECO:0007669"/>
    <property type="project" value="TreeGrafter"/>
</dbReference>
<comment type="cofactor">
    <cofactor evidence="12">
        <name>Mn(2+)</name>
        <dbReference type="ChEBI" id="CHEBI:29035"/>
    </cofactor>
    <cofactor evidence="12">
        <name>Mg(2+)</name>
        <dbReference type="ChEBI" id="CHEBI:18420"/>
    </cofactor>
    <text evidence="12">Manganese or magnesium. Binds 1 divalent metal ion per monomer in the absence of substrate. May bind a second metal ion after substrate binding.</text>
</comment>
<dbReference type="Gene3D" id="3.30.420.10">
    <property type="entry name" value="Ribonuclease H-like superfamily/Ribonuclease H"/>
    <property type="match status" value="1"/>
</dbReference>
<dbReference type="GO" id="GO:0004523">
    <property type="term" value="F:RNA-DNA hybrid ribonuclease activity"/>
    <property type="evidence" value="ECO:0007669"/>
    <property type="project" value="UniProtKB-UniRule"/>
</dbReference>
<comment type="catalytic activity">
    <reaction evidence="1 12 13">
        <text>Endonucleolytic cleavage to 5'-phosphomonoester.</text>
        <dbReference type="EC" id="3.1.26.4"/>
    </reaction>
</comment>
<dbReference type="Proteomes" id="UP000013964">
    <property type="component" value="Chromosome"/>
</dbReference>
<dbReference type="EC" id="3.1.26.4" evidence="13"/>
<dbReference type="GO" id="GO:0032299">
    <property type="term" value="C:ribonuclease H2 complex"/>
    <property type="evidence" value="ECO:0007669"/>
    <property type="project" value="TreeGrafter"/>
</dbReference>
<comment type="subcellular location">
    <subcellularLocation>
        <location evidence="4">Cytoplasm</location>
    </subcellularLocation>
</comment>
<comment type="function">
    <text evidence="3 13">Endonuclease that specifically degrades the RNA of RNA-DNA hybrids.</text>
</comment>
<keyword evidence="7 12" id="KW-0540">Nuclease</keyword>
<evidence type="ECO:0000256" key="2">
    <source>
        <dbReference type="ARBA" id="ARBA00001946"/>
    </source>
</evidence>
<evidence type="ECO:0000256" key="9">
    <source>
        <dbReference type="ARBA" id="ARBA00022759"/>
    </source>
</evidence>
<dbReference type="RefSeq" id="WP_016339044.1">
    <property type="nucleotide sequence ID" value="NC_021280.1"/>
</dbReference>
<dbReference type="Pfam" id="PF01351">
    <property type="entry name" value="RNase_HII"/>
    <property type="match status" value="1"/>
</dbReference>
<keyword evidence="10 12" id="KW-0378">Hydrolase</keyword>
<dbReference type="InterPro" id="IPR036397">
    <property type="entry name" value="RNaseH_sf"/>
</dbReference>
<dbReference type="PANTHER" id="PTHR10954">
    <property type="entry name" value="RIBONUCLEASE H2 SUBUNIT A"/>
    <property type="match status" value="1"/>
</dbReference>
<dbReference type="InterPro" id="IPR012295">
    <property type="entry name" value="TBP_dom_sf"/>
</dbReference>
<dbReference type="HOGENOM" id="CLU_059546_1_0_14"/>
<dbReference type="Gene3D" id="3.30.310.10">
    <property type="entry name" value="TATA-Binding Protein"/>
    <property type="match status" value="1"/>
</dbReference>
<dbReference type="InterPro" id="IPR024568">
    <property type="entry name" value="RNase_HIII_N"/>
</dbReference>
<evidence type="ECO:0000256" key="7">
    <source>
        <dbReference type="ARBA" id="ARBA00022722"/>
    </source>
</evidence>
<evidence type="ECO:0000313" key="15">
    <source>
        <dbReference type="EMBL" id="AGM25219.1"/>
    </source>
</evidence>
<evidence type="ECO:0000256" key="6">
    <source>
        <dbReference type="ARBA" id="ARBA00022490"/>
    </source>
</evidence>
<dbReference type="GO" id="GO:0006298">
    <property type="term" value="P:mismatch repair"/>
    <property type="evidence" value="ECO:0007669"/>
    <property type="project" value="TreeGrafter"/>
</dbReference>
<comment type="similarity">
    <text evidence="5">Belongs to the RNase HII family. RnhC subfamily.</text>
</comment>
<dbReference type="GO" id="GO:0005737">
    <property type="term" value="C:cytoplasm"/>
    <property type="evidence" value="ECO:0007669"/>
    <property type="project" value="UniProtKB-SubCell"/>
</dbReference>
<feature type="domain" description="RNase H type-2" evidence="14">
    <location>
        <begin position="86"/>
        <end position="294"/>
    </location>
</feature>
<dbReference type="AlphaFoldDB" id="R4UBF3"/>
<evidence type="ECO:0000256" key="12">
    <source>
        <dbReference type="PROSITE-ProRule" id="PRU01319"/>
    </source>
</evidence>
<dbReference type="GO" id="GO:0003723">
    <property type="term" value="F:RNA binding"/>
    <property type="evidence" value="ECO:0007669"/>
    <property type="project" value="UniProtKB-UniRule"/>
</dbReference>
<proteinExistence type="inferred from homology"/>
<dbReference type="PATRIC" id="fig|1276227.3.peg.649"/>
<dbReference type="EMBL" id="CP005077">
    <property type="protein sequence ID" value="AGM25219.1"/>
    <property type="molecule type" value="Genomic_DNA"/>
</dbReference>
<protein>
    <recommendedName>
        <fullName evidence="13">Ribonuclease</fullName>
        <ecNumber evidence="13">3.1.26.4</ecNumber>
    </recommendedName>
</protein>
<keyword evidence="11" id="KW-0460">Magnesium</keyword>
<dbReference type="NCBIfam" id="TIGR00716">
    <property type="entry name" value="rnhC"/>
    <property type="match status" value="1"/>
</dbReference>
<organism evidence="15 16">
    <name type="scientific">Spiroplasma chrysopicola DF-1</name>
    <dbReference type="NCBI Taxonomy" id="1276227"/>
    <lineage>
        <taxon>Bacteria</taxon>
        <taxon>Bacillati</taxon>
        <taxon>Mycoplasmatota</taxon>
        <taxon>Mollicutes</taxon>
        <taxon>Entomoplasmatales</taxon>
        <taxon>Spiroplasmataceae</taxon>
        <taxon>Spiroplasma</taxon>
    </lineage>
</organism>
<keyword evidence="9 12" id="KW-0255">Endonuclease</keyword>
<evidence type="ECO:0000256" key="4">
    <source>
        <dbReference type="ARBA" id="ARBA00004496"/>
    </source>
</evidence>
<evidence type="ECO:0000256" key="8">
    <source>
        <dbReference type="ARBA" id="ARBA00022723"/>
    </source>
</evidence>
<evidence type="ECO:0000256" key="13">
    <source>
        <dbReference type="RuleBase" id="RU003515"/>
    </source>
</evidence>
<dbReference type="OrthoDB" id="9777935at2"/>
<evidence type="ECO:0000256" key="3">
    <source>
        <dbReference type="ARBA" id="ARBA00004065"/>
    </source>
</evidence>
<accession>R4UBF3</accession>
<dbReference type="KEGG" id="scr:SCHRY_v1c06430"/>
<gene>
    <name evidence="15" type="primary">rnhC</name>
    <name evidence="15" type="ORF">SCHRY_v1c06430</name>
</gene>
<reference evidence="15 16" key="1">
    <citation type="journal article" date="2013" name="Genome Biol. Evol.">
        <title>Complete genomes of two dipteran-associated spiroplasmas provided insights into the origin, dynamics, and impacts of viral invasion in spiroplasma.</title>
        <authorList>
            <person name="Ku C."/>
            <person name="Lo W.S."/>
            <person name="Chen L.L."/>
            <person name="Kuo C.H."/>
        </authorList>
    </citation>
    <scope>NUCLEOTIDE SEQUENCE [LARGE SCALE GENOMIC DNA]</scope>
    <source>
        <strain evidence="15 16">DF-1</strain>
    </source>
</reference>
<feature type="binding site" evidence="12">
    <location>
        <position position="195"/>
    </location>
    <ligand>
        <name>a divalent metal cation</name>
        <dbReference type="ChEBI" id="CHEBI:60240"/>
    </ligand>
</feature>
<name>R4UBF3_9MOLU</name>
<evidence type="ECO:0000256" key="10">
    <source>
        <dbReference type="ARBA" id="ARBA00022801"/>
    </source>
</evidence>